<evidence type="ECO:0000256" key="15">
    <source>
        <dbReference type="SAM" id="MobiDB-lite"/>
    </source>
</evidence>
<dbReference type="GO" id="GO:0005737">
    <property type="term" value="C:cytoplasm"/>
    <property type="evidence" value="ECO:0007669"/>
    <property type="project" value="TreeGrafter"/>
</dbReference>
<organism evidence="18 19">
    <name type="scientific">Galemys pyrenaicus</name>
    <name type="common">Iberian desman</name>
    <name type="synonym">Pyrenean desman</name>
    <dbReference type="NCBI Taxonomy" id="202257"/>
    <lineage>
        <taxon>Eukaryota</taxon>
        <taxon>Metazoa</taxon>
        <taxon>Chordata</taxon>
        <taxon>Craniata</taxon>
        <taxon>Vertebrata</taxon>
        <taxon>Euteleostomi</taxon>
        <taxon>Mammalia</taxon>
        <taxon>Eutheria</taxon>
        <taxon>Laurasiatheria</taxon>
        <taxon>Eulipotyphla</taxon>
        <taxon>Talpidae</taxon>
        <taxon>Galemys</taxon>
    </lineage>
</organism>
<keyword evidence="5 16" id="KW-0812">Transmembrane</keyword>
<dbReference type="SUPFAM" id="SSF53474">
    <property type="entry name" value="alpha/beta-Hydrolases"/>
    <property type="match status" value="1"/>
</dbReference>
<evidence type="ECO:0000256" key="16">
    <source>
        <dbReference type="SAM" id="Phobius"/>
    </source>
</evidence>
<evidence type="ECO:0000256" key="1">
    <source>
        <dbReference type="ARBA" id="ARBA00001913"/>
    </source>
</evidence>
<sequence>MPGIVVFRRRWSVGSDDLVLPAVFLFLLHTTWFVVLCVVLFGLVYSPHEACSLNLVDHGRGYLGILLSCMIAEMAIIWLSMRGGILYTEPRESMQYVLYVRLAILVIEFIYAIVGIVWLTQYYTSCNDLTAKNVTLGMVVCNWVVILSVCITVLCVFDPTGRTFVKLRATKRRQRNLRTYNLRHRLEEGQATSWSRRLKVFLCCTRTKDSQSDAYSEIAYLFAEFFRDLDIVPSDIIAGLVLLRQRQRAKRNAVLDEVSAPPGSACPPDAPAQGPRRPSSASPQPASPRSSGELRGPSLAAAPFLGPQALRTQGLCAHCLPVLQANNDILAFLSGMPVTRNTKYLDLKNSQEMLRYKEVCYYMLFALAAYGWPMYLMRKPACGLCQLARSCSCCLCPARPRFAPGVTIEEDNCCGCNAIAIRRHFLDENMTAVDIVYTSCHDAVYETPFYVAVDHDKKKVVISIRGTLSPKDALTDLTGDAERLPVEGHHGTWLGHKGMVLSAEYIKKKLEQEMVLSQAFGRDLVRPQPMRSADRPRTRGHPASGCRLSQLDGSGRGSQTHLGPQGRGTKHYGLIVVGHSLGAGTAAILSFLLRPQYPTLKCFAYSPPGGLLSEDAMEYSKEFVTAVVLGKDLVPRIGLSQLEGFRRQLLDVLQRSTKPKWRIIVGATKCIPKSELPEEVEVTTLASTRLWTHPSDLTIALSASTPLYPPGRIIHVVHNHPAEQCCCCEQEEPTYFAIWGDNKAFDEVIISPAMLHEHLPYVVMEGLNKVLENYNKGKTALLSAAKIMVSPTEVDLTPELIFQQQPLPTGAPVPAGVALELPTADHRSSSVRSKSQSEMSLEGFSEGRLLSPAAAAAAARQDPVELLLLSTQERLAAELQARRAPLATMESLSDTESLYSFDSRRSSGFRSIRGSPSLHAVLEREEGHLFYIDPAIPEENPSLSSRTELLAADSLSKHSQDTQPLEAPLGSGGATPERPPSAVARVEEEEGSGGGGGGPAPRGELALHNGRLGDSPSPQVLEFAEFIDSLFNLDSKSSSFQDLYCMVVPESPTSDYAEGPKSPSQQEILLRAQFEPNLVPKPPRLFAGSTEPSSGISLSPSFPLSSSGEFTDLTPTGLSGQECLAADKTRTSTPAGPGASPLKQDDLAISAR</sequence>
<dbReference type="PANTHER" id="PTHR45792">
    <property type="entry name" value="DIACYLGLYCEROL LIPASE HOMOLOG-RELATED"/>
    <property type="match status" value="1"/>
</dbReference>
<dbReference type="GO" id="GO:0098921">
    <property type="term" value="P:retrograde trans-synaptic signaling by endocannabinoid"/>
    <property type="evidence" value="ECO:0007669"/>
    <property type="project" value="TreeGrafter"/>
</dbReference>
<comment type="subcellular location">
    <subcellularLocation>
        <location evidence="2">Cell membrane</location>
        <topology evidence="2">Multi-pass membrane protein</topology>
    </subcellularLocation>
</comment>
<dbReference type="Pfam" id="PF01764">
    <property type="entry name" value="Lipase_3"/>
    <property type="match status" value="1"/>
</dbReference>
<dbReference type="GO" id="GO:0045211">
    <property type="term" value="C:postsynaptic membrane"/>
    <property type="evidence" value="ECO:0007669"/>
    <property type="project" value="TreeGrafter"/>
</dbReference>
<name>A0A8J6DD49_GALPY</name>
<dbReference type="InterPro" id="IPR052214">
    <property type="entry name" value="DAG_Lipase-Related"/>
</dbReference>
<feature type="region of interest" description="Disordered" evidence="15">
    <location>
        <begin position="1084"/>
        <end position="1152"/>
    </location>
</feature>
<dbReference type="InterPro" id="IPR002921">
    <property type="entry name" value="Fungal_lipase-type"/>
</dbReference>
<proteinExistence type="predicted"/>
<dbReference type="GO" id="GO:0019369">
    <property type="term" value="P:arachidonate metabolic process"/>
    <property type="evidence" value="ECO:0007669"/>
    <property type="project" value="TreeGrafter"/>
</dbReference>
<feature type="region of interest" description="Disordered" evidence="15">
    <location>
        <begin position="528"/>
        <end position="566"/>
    </location>
</feature>
<comment type="catalytic activity">
    <reaction evidence="13">
        <text>a 1,2-diacyl-sn-glycerol + H2O = a 2-acylglycerol + a fatty acid + H(+)</text>
        <dbReference type="Rhea" id="RHEA:33275"/>
        <dbReference type="ChEBI" id="CHEBI:15377"/>
        <dbReference type="ChEBI" id="CHEBI:15378"/>
        <dbReference type="ChEBI" id="CHEBI:17389"/>
        <dbReference type="ChEBI" id="CHEBI:17815"/>
        <dbReference type="ChEBI" id="CHEBI:28868"/>
        <dbReference type="EC" id="3.1.1.116"/>
    </reaction>
    <physiologicalReaction direction="left-to-right" evidence="13">
        <dbReference type="Rhea" id="RHEA:33276"/>
    </physiologicalReaction>
</comment>
<keyword evidence="8" id="KW-0106">Calcium</keyword>
<dbReference type="Gene3D" id="3.40.50.1820">
    <property type="entry name" value="alpha/beta hydrolase"/>
    <property type="match status" value="1"/>
</dbReference>
<keyword evidence="19" id="KW-1185">Reference proteome</keyword>
<evidence type="ECO:0000256" key="8">
    <source>
        <dbReference type="ARBA" id="ARBA00022837"/>
    </source>
</evidence>
<accession>A0A8J6DD49</accession>
<feature type="domain" description="Fungal lipase-type" evidence="17">
    <location>
        <begin position="570"/>
        <end position="637"/>
    </location>
</feature>
<evidence type="ECO:0000256" key="12">
    <source>
        <dbReference type="ARBA" id="ARBA00023136"/>
    </source>
</evidence>
<dbReference type="InterPro" id="IPR029058">
    <property type="entry name" value="AB_hydrolase_fold"/>
</dbReference>
<dbReference type="EC" id="3.1.1.116" evidence="14"/>
<evidence type="ECO:0000313" key="19">
    <source>
        <dbReference type="Proteomes" id="UP000700334"/>
    </source>
</evidence>
<keyword evidence="11" id="KW-0443">Lipid metabolism</keyword>
<gene>
    <name evidence="18" type="ORF">J0S82_019081</name>
</gene>
<keyword evidence="7" id="KW-0378">Hydrolase</keyword>
<evidence type="ECO:0000256" key="9">
    <source>
        <dbReference type="ARBA" id="ARBA00022963"/>
    </source>
</evidence>
<evidence type="ECO:0000256" key="3">
    <source>
        <dbReference type="ARBA" id="ARBA00022475"/>
    </source>
</evidence>
<dbReference type="EMBL" id="JAGFMF010012242">
    <property type="protein sequence ID" value="KAG8505687.1"/>
    <property type="molecule type" value="Genomic_DNA"/>
</dbReference>
<keyword evidence="12 16" id="KW-0472">Membrane</keyword>
<evidence type="ECO:0000256" key="4">
    <source>
        <dbReference type="ARBA" id="ARBA00022553"/>
    </source>
</evidence>
<evidence type="ECO:0000256" key="13">
    <source>
        <dbReference type="ARBA" id="ARBA00024531"/>
    </source>
</evidence>
<feature type="compositionally biased region" description="Low complexity" evidence="15">
    <location>
        <begin position="1088"/>
        <end position="1110"/>
    </location>
</feature>
<dbReference type="GO" id="GO:0046872">
    <property type="term" value="F:metal ion binding"/>
    <property type="evidence" value="ECO:0007669"/>
    <property type="project" value="UniProtKB-KW"/>
</dbReference>
<keyword evidence="4" id="KW-0597">Phosphoprotein</keyword>
<dbReference type="AlphaFoldDB" id="A0A8J6DD49"/>
<feature type="compositionally biased region" description="Low complexity" evidence="15">
    <location>
        <begin position="271"/>
        <end position="291"/>
    </location>
</feature>
<evidence type="ECO:0000256" key="14">
    <source>
        <dbReference type="ARBA" id="ARBA00026104"/>
    </source>
</evidence>
<keyword evidence="10 16" id="KW-1133">Transmembrane helix</keyword>
<feature type="region of interest" description="Disordered" evidence="15">
    <location>
        <begin position="955"/>
        <end position="1013"/>
    </location>
</feature>
<keyword evidence="9" id="KW-0442">Lipid degradation</keyword>
<comment type="cofactor">
    <cofactor evidence="1">
        <name>Ca(2+)</name>
        <dbReference type="ChEBI" id="CHEBI:29108"/>
    </cofactor>
</comment>
<dbReference type="PANTHER" id="PTHR45792:SF8">
    <property type="entry name" value="DIACYLGLYCEROL LIPASE-ALPHA"/>
    <property type="match status" value="1"/>
</dbReference>
<evidence type="ECO:0000256" key="2">
    <source>
        <dbReference type="ARBA" id="ARBA00004651"/>
    </source>
</evidence>
<feature type="transmembrane region" description="Helical" evidence="16">
    <location>
        <begin position="359"/>
        <end position="377"/>
    </location>
</feature>
<dbReference type="Proteomes" id="UP000700334">
    <property type="component" value="Unassembled WGS sequence"/>
</dbReference>
<reference evidence="18" key="1">
    <citation type="journal article" date="2021" name="Evol. Appl.">
        <title>The genome of the Pyrenean desman and the effects of bottlenecks and inbreeding on the genomic landscape of an endangered species.</title>
        <authorList>
            <person name="Escoda L."/>
            <person name="Castresana J."/>
        </authorList>
    </citation>
    <scope>NUCLEOTIDE SEQUENCE</scope>
    <source>
        <strain evidence="18">IBE-C5619</strain>
    </source>
</reference>
<feature type="transmembrane region" description="Helical" evidence="16">
    <location>
        <begin position="102"/>
        <end position="123"/>
    </location>
</feature>
<feature type="transmembrane region" description="Helical" evidence="16">
    <location>
        <begin position="18"/>
        <end position="41"/>
    </location>
</feature>
<dbReference type="GO" id="GO:0004465">
    <property type="term" value="F:lipoprotein lipase activity"/>
    <property type="evidence" value="ECO:0007669"/>
    <property type="project" value="TreeGrafter"/>
</dbReference>
<keyword evidence="3" id="KW-1003">Cell membrane</keyword>
<feature type="region of interest" description="Disordered" evidence="15">
    <location>
        <begin position="254"/>
        <end position="295"/>
    </location>
</feature>
<evidence type="ECO:0000256" key="5">
    <source>
        <dbReference type="ARBA" id="ARBA00022692"/>
    </source>
</evidence>
<comment type="caution">
    <text evidence="18">The sequence shown here is derived from an EMBL/GenBank/DDBJ whole genome shotgun (WGS) entry which is preliminary data.</text>
</comment>
<evidence type="ECO:0000313" key="18">
    <source>
        <dbReference type="EMBL" id="KAG8505687.1"/>
    </source>
</evidence>
<evidence type="ECO:0000259" key="17">
    <source>
        <dbReference type="Pfam" id="PF01764"/>
    </source>
</evidence>
<evidence type="ECO:0000256" key="10">
    <source>
        <dbReference type="ARBA" id="ARBA00022989"/>
    </source>
</evidence>
<dbReference type="GO" id="GO:0032590">
    <property type="term" value="C:dendrite membrane"/>
    <property type="evidence" value="ECO:0007669"/>
    <property type="project" value="TreeGrafter"/>
</dbReference>
<evidence type="ECO:0000256" key="11">
    <source>
        <dbReference type="ARBA" id="ARBA00023098"/>
    </source>
</evidence>
<keyword evidence="6" id="KW-0479">Metal-binding</keyword>
<dbReference type="CDD" id="cd00519">
    <property type="entry name" value="Lipase_3"/>
    <property type="match status" value="1"/>
</dbReference>
<dbReference type="OrthoDB" id="438440at2759"/>
<evidence type="ECO:0000256" key="7">
    <source>
        <dbReference type="ARBA" id="ARBA00022801"/>
    </source>
</evidence>
<dbReference type="GO" id="GO:0046340">
    <property type="term" value="P:diacylglycerol catabolic process"/>
    <property type="evidence" value="ECO:0007669"/>
    <property type="project" value="TreeGrafter"/>
</dbReference>
<feature type="transmembrane region" description="Helical" evidence="16">
    <location>
        <begin position="135"/>
        <end position="157"/>
    </location>
</feature>
<protein>
    <recommendedName>
        <fullName evidence="14">sn-1-specific diacylglycerol lipase</fullName>
        <ecNumber evidence="14">3.1.1.116</ecNumber>
    </recommendedName>
</protein>
<evidence type="ECO:0000256" key="6">
    <source>
        <dbReference type="ARBA" id="ARBA00022723"/>
    </source>
</evidence>
<feature type="transmembrane region" description="Helical" evidence="16">
    <location>
        <begin position="61"/>
        <end position="81"/>
    </location>
</feature>